<organism evidence="2">
    <name type="scientific">uncultured Thermomicrobiales bacterium</name>
    <dbReference type="NCBI Taxonomy" id="1645740"/>
    <lineage>
        <taxon>Bacteria</taxon>
        <taxon>Pseudomonadati</taxon>
        <taxon>Thermomicrobiota</taxon>
        <taxon>Thermomicrobia</taxon>
        <taxon>Thermomicrobiales</taxon>
        <taxon>environmental samples</taxon>
    </lineage>
</organism>
<reference evidence="2" key="1">
    <citation type="submission" date="2020-02" db="EMBL/GenBank/DDBJ databases">
        <authorList>
            <person name="Meier V. D."/>
        </authorList>
    </citation>
    <scope>NUCLEOTIDE SEQUENCE</scope>
    <source>
        <strain evidence="2">AVDCRST_MAG19</strain>
    </source>
</reference>
<sequence length="252" mass="27610">MTRSETRRDLARQAANVAGALFQVRMTAAAAASIRAETDQATPPDRARALRLLRLESDLRALARLRRLPGAPRPADGPAVAAYRVVHRHQLRRHRALVGLRPPRVAPRGARDAGDQRRLPQHGVPADSGGDPSPSAEPGPTVARRPPGWSLLRLADGGQPRQPPLGGRPRRSDGGGRYRRGGRLRPAPAARRRARRGRGRDRTGQPRSGLPRLRRDSPRGAGQDRRPTIRRLAPHDRCGDCRRRHTTPPVAA</sequence>
<feature type="region of interest" description="Disordered" evidence="1">
    <location>
        <begin position="94"/>
        <end position="252"/>
    </location>
</feature>
<protein>
    <submittedName>
        <fullName evidence="2">Uncharacterized protein</fullName>
    </submittedName>
</protein>
<accession>A0A6J4VBD9</accession>
<gene>
    <name evidence="2" type="ORF">AVDCRST_MAG19-3187</name>
</gene>
<feature type="compositionally biased region" description="Basic residues" evidence="1">
    <location>
        <begin position="190"/>
        <end position="199"/>
    </location>
</feature>
<feature type="compositionally biased region" description="Basic and acidic residues" evidence="1">
    <location>
        <begin position="213"/>
        <end position="241"/>
    </location>
</feature>
<dbReference type="AlphaFoldDB" id="A0A6J4VBD9"/>
<dbReference type="EMBL" id="CADCWL010000170">
    <property type="protein sequence ID" value="CAA9574654.1"/>
    <property type="molecule type" value="Genomic_DNA"/>
</dbReference>
<feature type="compositionally biased region" description="Basic and acidic residues" evidence="1">
    <location>
        <begin position="109"/>
        <end position="118"/>
    </location>
</feature>
<proteinExistence type="predicted"/>
<evidence type="ECO:0000313" key="2">
    <source>
        <dbReference type="EMBL" id="CAA9574654.1"/>
    </source>
</evidence>
<evidence type="ECO:0000256" key="1">
    <source>
        <dbReference type="SAM" id="MobiDB-lite"/>
    </source>
</evidence>
<name>A0A6J4VBD9_9BACT</name>
<feature type="compositionally biased region" description="Low complexity" evidence="1">
    <location>
        <begin position="157"/>
        <end position="167"/>
    </location>
</feature>